<dbReference type="GO" id="GO:0000428">
    <property type="term" value="C:DNA-directed RNA polymerase complex"/>
    <property type="evidence" value="ECO:0007669"/>
    <property type="project" value="UniProtKB-KW"/>
</dbReference>
<dbReference type="Gene3D" id="1.10.860.10">
    <property type="entry name" value="DNAb Helicase, Chain A"/>
    <property type="match status" value="1"/>
</dbReference>
<dbReference type="InterPro" id="IPR036977">
    <property type="entry name" value="DNA_primase_Znf_CHC2"/>
</dbReference>
<comment type="similarity">
    <text evidence="12 13">Belongs to the DnaG primase family.</text>
</comment>
<dbReference type="GO" id="GO:0005737">
    <property type="term" value="C:cytoplasm"/>
    <property type="evidence" value="ECO:0007669"/>
    <property type="project" value="TreeGrafter"/>
</dbReference>
<dbReference type="GO" id="GO:0006269">
    <property type="term" value="P:DNA replication, synthesis of primer"/>
    <property type="evidence" value="ECO:0007669"/>
    <property type="project" value="UniProtKB-UniRule"/>
</dbReference>
<evidence type="ECO:0000259" key="16">
    <source>
        <dbReference type="PROSITE" id="PS50880"/>
    </source>
</evidence>
<feature type="zinc finger region" description="CHC2-type" evidence="12 14">
    <location>
        <begin position="37"/>
        <end position="61"/>
    </location>
</feature>
<dbReference type="PANTHER" id="PTHR30313">
    <property type="entry name" value="DNA PRIMASE"/>
    <property type="match status" value="1"/>
</dbReference>
<evidence type="ECO:0000256" key="1">
    <source>
        <dbReference type="ARBA" id="ARBA00022478"/>
    </source>
</evidence>
<dbReference type="InterPro" id="IPR006295">
    <property type="entry name" value="DNA_primase_DnaG"/>
</dbReference>
<evidence type="ECO:0000256" key="8">
    <source>
        <dbReference type="ARBA" id="ARBA00022833"/>
    </source>
</evidence>
<dbReference type="CDD" id="cd03364">
    <property type="entry name" value="TOPRIM_DnaG_primases"/>
    <property type="match status" value="1"/>
</dbReference>
<dbReference type="PROSITE" id="PS50880">
    <property type="entry name" value="TOPRIM"/>
    <property type="match status" value="1"/>
</dbReference>
<dbReference type="RefSeq" id="WP_003605186.1">
    <property type="nucleotide sequence ID" value="NZ_CP016355.1"/>
</dbReference>
<dbReference type="Pfam" id="PF08275">
    <property type="entry name" value="DNAG_N"/>
    <property type="match status" value="1"/>
</dbReference>
<keyword evidence="5 12" id="KW-0235">DNA replication</keyword>
<comment type="function">
    <text evidence="12 13">RNA polymerase that catalyzes the synthesis of short RNA molecules used as primers for DNA polymerase during DNA replication.</text>
</comment>
<evidence type="ECO:0000256" key="10">
    <source>
        <dbReference type="ARBA" id="ARBA00023125"/>
    </source>
</evidence>
<dbReference type="Gene3D" id="3.40.1360.10">
    <property type="match status" value="1"/>
</dbReference>
<dbReference type="PIRSF" id="PIRSF002811">
    <property type="entry name" value="DnaG"/>
    <property type="match status" value="1"/>
</dbReference>
<evidence type="ECO:0000256" key="2">
    <source>
        <dbReference type="ARBA" id="ARBA00022515"/>
    </source>
</evidence>
<keyword evidence="8 12" id="KW-0862">Zinc</keyword>
<keyword evidence="3 12" id="KW-0808">Transferase</keyword>
<dbReference type="Gene3D" id="3.90.980.10">
    <property type="entry name" value="DNA primase, catalytic core, N-terminal domain"/>
    <property type="match status" value="1"/>
</dbReference>
<keyword evidence="1 12" id="KW-0240">DNA-directed RNA polymerase</keyword>
<dbReference type="GO" id="GO:0008270">
    <property type="term" value="F:zinc ion binding"/>
    <property type="evidence" value="ECO:0007669"/>
    <property type="project" value="UniProtKB-UniRule"/>
</dbReference>
<dbReference type="AlphaFoldDB" id="A0AAP9HI45"/>
<dbReference type="InterPro" id="IPR034151">
    <property type="entry name" value="TOPRIM_DnaG_bac"/>
</dbReference>
<evidence type="ECO:0000256" key="13">
    <source>
        <dbReference type="PIRNR" id="PIRNR002811"/>
    </source>
</evidence>
<dbReference type="InterPro" id="IPR013264">
    <property type="entry name" value="DNAG_N"/>
</dbReference>
<evidence type="ECO:0000256" key="9">
    <source>
        <dbReference type="ARBA" id="ARBA00022842"/>
    </source>
</evidence>
<dbReference type="HAMAP" id="MF_00974">
    <property type="entry name" value="DNA_primase_DnaG"/>
    <property type="match status" value="1"/>
</dbReference>
<dbReference type="GO" id="GO:0003677">
    <property type="term" value="F:DNA binding"/>
    <property type="evidence" value="ECO:0007669"/>
    <property type="project" value="UniProtKB-KW"/>
</dbReference>
<evidence type="ECO:0000313" key="18">
    <source>
        <dbReference type="Proteomes" id="UP000423274"/>
    </source>
</evidence>
<keyword evidence="10 12" id="KW-0238">DNA-binding</keyword>
<dbReference type="InterPro" id="IPR037068">
    <property type="entry name" value="DNA_primase_core_N_sf"/>
</dbReference>
<dbReference type="GO" id="GO:1990077">
    <property type="term" value="C:primosome complex"/>
    <property type="evidence" value="ECO:0007669"/>
    <property type="project" value="UniProtKB-KW"/>
</dbReference>
<evidence type="ECO:0000256" key="11">
    <source>
        <dbReference type="ARBA" id="ARBA00023163"/>
    </source>
</evidence>
<feature type="region of interest" description="Disordered" evidence="15">
    <location>
        <begin position="425"/>
        <end position="447"/>
    </location>
</feature>
<organism evidence="17 18">
    <name type="scientific">Lacticaseibacillus paracasei subsp. paracasei</name>
    <dbReference type="NCBI Taxonomy" id="47714"/>
    <lineage>
        <taxon>Bacteria</taxon>
        <taxon>Bacillati</taxon>
        <taxon>Bacillota</taxon>
        <taxon>Bacilli</taxon>
        <taxon>Lactobacillales</taxon>
        <taxon>Lactobacillaceae</taxon>
        <taxon>Lacticaseibacillus</taxon>
    </lineage>
</organism>
<dbReference type="InterPro" id="IPR006171">
    <property type="entry name" value="TOPRIM_dom"/>
</dbReference>
<dbReference type="InterPro" id="IPR019475">
    <property type="entry name" value="DNA_primase_DnaB-bd"/>
</dbReference>
<proteinExistence type="inferred from homology"/>
<dbReference type="SUPFAM" id="SSF57783">
    <property type="entry name" value="Zinc beta-ribbon"/>
    <property type="match status" value="1"/>
</dbReference>
<sequence>MIPEATVDKVLKAVNIADYIGQYVQLRKTGQNLFGLCPFHEEHTPSFSVNEPKQIFHCFSCGRGGNVFKFVMDYDNATFPEAVKKVADFAGMPLDVQVGHAAPVDPEINKQQHILQDTADLFHHILMNTEKGQTALDYLHKRGLTDDTIEAFQLGYAPEERNLLVAFLNNRKVDYQDQRASGLFVEDQEGKLFDRFNDRVMFPLTDSHGQVIGFSGRILSKDKTQAKYLNSPETKLFNKRDVLFNLHRAKADFGRDGGPILFEGYMDVIAAYQAGVKTGIASMGTSLTTEQVDIISHLSKRLTVCYDGDEPGQKAIERAVAMLADHPRLQTDVVVLPDGMDPDEFIRARGAEAFQAQVKSVLTPTAFILQFLARGVDMNNDQAKLTYLNAALKTIGKISNPVARAVYVKQLADTTGVPESALNQSLPAPQQAVPQRSSTPVSYQTAPVNQPVRPIDRYTAAQRQLLYYVWHDDLVMQRLKNAAFTFPAPHFQTLFTGWLDFLHEQPDGELAGFLDRVDPDLSGVAASVAMQVLPEATEATIDELIQTITSASTVERLQAIKQAITEAQRLGDKQKLGELTLQYVNLTKFLKEQQSKQQG</sequence>
<dbReference type="Pfam" id="PF13155">
    <property type="entry name" value="Toprim_2"/>
    <property type="match status" value="1"/>
</dbReference>
<comment type="subunit">
    <text evidence="12">Monomer. Interacts with DnaB.</text>
</comment>
<evidence type="ECO:0000256" key="4">
    <source>
        <dbReference type="ARBA" id="ARBA00022695"/>
    </source>
</evidence>
<gene>
    <name evidence="12" type="primary">dnaG</name>
    <name evidence="17" type="ORF">LCAKO_1709</name>
</gene>
<comment type="domain">
    <text evidence="12">Contains an N-terminal zinc-binding domain, a central core domain that contains the primase activity, and a C-terminal DnaB-binding domain.</text>
</comment>
<protein>
    <recommendedName>
        <fullName evidence="12 13">DNA primase</fullName>
        <ecNumber evidence="12">2.7.7.101</ecNumber>
    </recommendedName>
</protein>
<evidence type="ECO:0000256" key="5">
    <source>
        <dbReference type="ARBA" id="ARBA00022705"/>
    </source>
</evidence>
<evidence type="ECO:0000256" key="14">
    <source>
        <dbReference type="PIRSR" id="PIRSR002811-1"/>
    </source>
</evidence>
<dbReference type="GO" id="GO:0003899">
    <property type="term" value="F:DNA-directed RNA polymerase activity"/>
    <property type="evidence" value="ECO:0007669"/>
    <property type="project" value="UniProtKB-UniRule"/>
</dbReference>
<keyword evidence="6 12" id="KW-0479">Metal-binding</keyword>
<accession>A0AAP9HI45</accession>
<dbReference type="EC" id="2.7.7.101" evidence="12"/>
<reference evidence="17 18" key="1">
    <citation type="submission" date="2017-08" db="EMBL/GenBank/DDBJ databases">
        <title>Genome sequence, comparative genomics and functional analysis of the highly adhesive Lactobacillus paracasei Kobulty strain.</title>
        <authorList>
            <person name="Koryszewska-Baginska A."/>
            <person name="Grynberg M."/>
            <person name="Aleksandrzak-Piekarczyk T."/>
        </authorList>
    </citation>
    <scope>NUCLEOTIDE SEQUENCE [LARGE SCALE GENOMIC DNA]</scope>
    <source>
        <strain evidence="17 18">IBB3423</strain>
    </source>
</reference>
<name>A0AAP9HI45_LACPA</name>
<dbReference type="Proteomes" id="UP000423274">
    <property type="component" value="Chromosome"/>
</dbReference>
<dbReference type="InterPro" id="IPR050219">
    <property type="entry name" value="DnaG_primase"/>
</dbReference>
<keyword evidence="7 12" id="KW-0863">Zinc-finger</keyword>
<dbReference type="Gene3D" id="3.90.580.10">
    <property type="entry name" value="Zinc finger, CHC2-type domain"/>
    <property type="match status" value="1"/>
</dbReference>
<evidence type="ECO:0000256" key="6">
    <source>
        <dbReference type="ARBA" id="ARBA00022723"/>
    </source>
</evidence>
<dbReference type="InterPro" id="IPR002694">
    <property type="entry name" value="Znf_CHC2"/>
</dbReference>
<dbReference type="SUPFAM" id="SSF56731">
    <property type="entry name" value="DNA primase core"/>
    <property type="match status" value="1"/>
</dbReference>
<evidence type="ECO:0000256" key="7">
    <source>
        <dbReference type="ARBA" id="ARBA00022771"/>
    </source>
</evidence>
<comment type="catalytic activity">
    <reaction evidence="12">
        <text>ssDNA + n NTP = ssDNA/pppN(pN)n-1 hybrid + (n-1) diphosphate.</text>
        <dbReference type="EC" id="2.7.7.101"/>
    </reaction>
</comment>
<feature type="domain" description="Toprim" evidence="16">
    <location>
        <begin position="257"/>
        <end position="339"/>
    </location>
</feature>
<dbReference type="FunFam" id="3.90.580.10:FF:000001">
    <property type="entry name" value="DNA primase"/>
    <property type="match status" value="1"/>
</dbReference>
<dbReference type="InterPro" id="IPR016136">
    <property type="entry name" value="DNA_helicase_N/primase_C"/>
</dbReference>
<keyword evidence="9" id="KW-0460">Magnesium</keyword>
<dbReference type="PANTHER" id="PTHR30313:SF2">
    <property type="entry name" value="DNA PRIMASE"/>
    <property type="match status" value="1"/>
</dbReference>
<evidence type="ECO:0000256" key="3">
    <source>
        <dbReference type="ARBA" id="ARBA00022679"/>
    </source>
</evidence>
<dbReference type="Pfam" id="PF10410">
    <property type="entry name" value="DnaB_bind"/>
    <property type="match status" value="1"/>
</dbReference>
<dbReference type="InterPro" id="IPR030846">
    <property type="entry name" value="DnaG_bac"/>
</dbReference>
<dbReference type="EMBL" id="CP022954">
    <property type="protein sequence ID" value="QGV18234.1"/>
    <property type="molecule type" value="Genomic_DNA"/>
</dbReference>
<keyword evidence="2 12" id="KW-0639">Primosome</keyword>
<dbReference type="SMART" id="SM00493">
    <property type="entry name" value="TOPRIM"/>
    <property type="match status" value="1"/>
</dbReference>
<keyword evidence="4 12" id="KW-0548">Nucleotidyltransferase</keyword>
<comment type="cofactor">
    <cofactor evidence="12 13 14">
        <name>Zn(2+)</name>
        <dbReference type="ChEBI" id="CHEBI:29105"/>
    </cofactor>
    <text evidence="12 13 14">Binds 1 zinc ion per monomer.</text>
</comment>
<dbReference type="Pfam" id="PF01807">
    <property type="entry name" value="Zn_ribbon_DnaG"/>
    <property type="match status" value="1"/>
</dbReference>
<evidence type="ECO:0000256" key="12">
    <source>
        <dbReference type="HAMAP-Rule" id="MF_00974"/>
    </source>
</evidence>
<dbReference type="SMART" id="SM00400">
    <property type="entry name" value="ZnF_CHCC"/>
    <property type="match status" value="1"/>
</dbReference>
<evidence type="ECO:0000256" key="15">
    <source>
        <dbReference type="SAM" id="MobiDB-lite"/>
    </source>
</evidence>
<evidence type="ECO:0000313" key="17">
    <source>
        <dbReference type="EMBL" id="QGV18234.1"/>
    </source>
</evidence>
<dbReference type="NCBIfam" id="TIGR01391">
    <property type="entry name" value="dnaG"/>
    <property type="match status" value="1"/>
</dbReference>
<keyword evidence="11 12" id="KW-0804">Transcription</keyword>